<evidence type="ECO:0000313" key="1">
    <source>
        <dbReference type="EMBL" id="KHN02104.1"/>
    </source>
</evidence>
<dbReference type="EMBL" id="KN670433">
    <property type="protein sequence ID" value="KHN02104.1"/>
    <property type="molecule type" value="Genomic_DNA"/>
</dbReference>
<protein>
    <submittedName>
        <fullName evidence="1">Uncharacterized protein</fullName>
    </submittedName>
</protein>
<reference evidence="1" key="1">
    <citation type="submission" date="2014-07" db="EMBL/GenBank/DDBJ databases">
        <title>Identification of a novel salt tolerance gene in wild soybean by whole-genome sequencing.</title>
        <authorList>
            <person name="Lam H.-M."/>
            <person name="Qi X."/>
            <person name="Li M.-W."/>
            <person name="Liu X."/>
            <person name="Xie M."/>
            <person name="Ni M."/>
            <person name="Xu X."/>
        </authorList>
    </citation>
    <scope>NUCLEOTIDE SEQUENCE [LARGE SCALE GENOMIC DNA]</scope>
    <source>
        <tissue evidence="1">Root</tissue>
    </source>
</reference>
<sequence length="123" mass="13790">MKMRRANVYSLLRFRIPFCKSCLALRYEALVMREHKSASCQWLQVSPAEWLSFVENAVHNGFHAVAEKACEIALSCLGNNDDLKHGRDTVPENLKAVISEITRLRNCAMASVASRSGISSLIH</sequence>
<dbReference type="PANTHER" id="PTHR37176:SF1">
    <property type="entry name" value="PROTEIN DOUBLE-STRAND BREAK FORMATION"/>
    <property type="match status" value="1"/>
</dbReference>
<gene>
    <name evidence="1" type="ORF">glysoja_028307</name>
</gene>
<organism evidence="1">
    <name type="scientific">Glycine soja</name>
    <name type="common">Wild soybean</name>
    <dbReference type="NCBI Taxonomy" id="3848"/>
    <lineage>
        <taxon>Eukaryota</taxon>
        <taxon>Viridiplantae</taxon>
        <taxon>Streptophyta</taxon>
        <taxon>Embryophyta</taxon>
        <taxon>Tracheophyta</taxon>
        <taxon>Spermatophyta</taxon>
        <taxon>Magnoliopsida</taxon>
        <taxon>eudicotyledons</taxon>
        <taxon>Gunneridae</taxon>
        <taxon>Pentapetalae</taxon>
        <taxon>rosids</taxon>
        <taxon>fabids</taxon>
        <taxon>Fabales</taxon>
        <taxon>Fabaceae</taxon>
        <taxon>Papilionoideae</taxon>
        <taxon>50 kb inversion clade</taxon>
        <taxon>NPAAA clade</taxon>
        <taxon>indigoferoid/millettioid clade</taxon>
        <taxon>Phaseoleae</taxon>
        <taxon>Glycine</taxon>
        <taxon>Glycine subgen. Soja</taxon>
    </lineage>
</organism>
<dbReference type="Proteomes" id="UP000053555">
    <property type="component" value="Unassembled WGS sequence"/>
</dbReference>
<dbReference type="PANTHER" id="PTHR37176">
    <property type="entry name" value="F10K1.23"/>
    <property type="match status" value="1"/>
</dbReference>
<dbReference type="GO" id="GO:0042138">
    <property type="term" value="P:meiotic DNA double-strand break formation"/>
    <property type="evidence" value="ECO:0007669"/>
    <property type="project" value="InterPro"/>
</dbReference>
<dbReference type="AlphaFoldDB" id="A0A0B2P3E1"/>
<accession>A0A0B2P3E1</accession>
<proteinExistence type="predicted"/>
<dbReference type="InterPro" id="IPR044969">
    <property type="entry name" value="DFO"/>
</dbReference>
<name>A0A0B2P3E1_GLYSO</name>